<sequence>MNQHTTRRQNVRGFTLIELLIVIVILGLLASLVAPTMFSKVTSSQRDTAATQMQMFETALDTYRLDVGRYPEKLEEVRESDAPNWDGPYLPKALPKDPWGNDYVYRTPGENGQPYYMASMGADGQEGGEEDNADIVHQ</sequence>
<dbReference type="Pfam" id="PF08334">
    <property type="entry name" value="T2SSG"/>
    <property type="match status" value="1"/>
</dbReference>
<evidence type="ECO:0000259" key="12">
    <source>
        <dbReference type="Pfam" id="PF08334"/>
    </source>
</evidence>
<dbReference type="InterPro" id="IPR045584">
    <property type="entry name" value="Pilin-like"/>
</dbReference>
<evidence type="ECO:0000256" key="10">
    <source>
        <dbReference type="SAM" id="MobiDB-lite"/>
    </source>
</evidence>
<keyword evidence="6" id="KW-0997">Cell inner membrane</keyword>
<comment type="similarity">
    <text evidence="2">Belongs to the GSP G family.</text>
</comment>
<dbReference type="PROSITE" id="PS00409">
    <property type="entry name" value="PROKAR_NTER_METHYL"/>
    <property type="match status" value="1"/>
</dbReference>
<evidence type="ECO:0000313" key="13">
    <source>
        <dbReference type="EMBL" id="TDP40229.1"/>
    </source>
</evidence>
<keyword evidence="4" id="KW-1003">Cell membrane</keyword>
<dbReference type="InterPro" id="IPR010054">
    <property type="entry name" value="Type2_sec_GspG"/>
</dbReference>
<dbReference type="SUPFAM" id="SSF54523">
    <property type="entry name" value="Pili subunits"/>
    <property type="match status" value="1"/>
</dbReference>
<gene>
    <name evidence="13" type="ORF">DEU29_102129</name>
</gene>
<comment type="subcellular location">
    <subcellularLocation>
        <location evidence="1">Cell inner membrane</location>
        <topology evidence="1">Single-pass membrane protein</topology>
    </subcellularLocation>
</comment>
<evidence type="ECO:0000256" key="3">
    <source>
        <dbReference type="ARBA" id="ARBA00020042"/>
    </source>
</evidence>
<dbReference type="PANTHER" id="PTHR30093">
    <property type="entry name" value="GENERAL SECRETION PATHWAY PROTEIN G"/>
    <property type="match status" value="1"/>
</dbReference>
<keyword evidence="14" id="KW-1185">Reference proteome</keyword>
<dbReference type="Gene3D" id="3.30.700.10">
    <property type="entry name" value="Glycoprotein, Type 4 Pilin"/>
    <property type="match status" value="1"/>
</dbReference>
<dbReference type="InterPro" id="IPR000983">
    <property type="entry name" value="Bac_GSPG_pilin"/>
</dbReference>
<evidence type="ECO:0000256" key="7">
    <source>
        <dbReference type="ARBA" id="ARBA00022692"/>
    </source>
</evidence>
<evidence type="ECO:0000256" key="4">
    <source>
        <dbReference type="ARBA" id="ARBA00022475"/>
    </source>
</evidence>
<evidence type="ECO:0000256" key="8">
    <source>
        <dbReference type="ARBA" id="ARBA00022989"/>
    </source>
</evidence>
<accession>A0A4R6PPC0</accession>
<dbReference type="OrthoDB" id="9795612at2"/>
<name>A0A4R6PPC0_9GAMM</name>
<evidence type="ECO:0000256" key="5">
    <source>
        <dbReference type="ARBA" id="ARBA00022481"/>
    </source>
</evidence>
<evidence type="ECO:0000256" key="1">
    <source>
        <dbReference type="ARBA" id="ARBA00004377"/>
    </source>
</evidence>
<dbReference type="EMBL" id="SNXI01000002">
    <property type="protein sequence ID" value="TDP40229.1"/>
    <property type="molecule type" value="Genomic_DNA"/>
</dbReference>
<organism evidence="13 14">
    <name type="scientific">Idiomarina aquatica</name>
    <dbReference type="NCBI Taxonomy" id="1327752"/>
    <lineage>
        <taxon>Bacteria</taxon>
        <taxon>Pseudomonadati</taxon>
        <taxon>Pseudomonadota</taxon>
        <taxon>Gammaproteobacteria</taxon>
        <taxon>Alteromonadales</taxon>
        <taxon>Idiomarinaceae</taxon>
        <taxon>Idiomarina</taxon>
    </lineage>
</organism>
<dbReference type="InterPro" id="IPR012902">
    <property type="entry name" value="N_methyl_site"/>
</dbReference>
<evidence type="ECO:0000256" key="11">
    <source>
        <dbReference type="SAM" id="Phobius"/>
    </source>
</evidence>
<dbReference type="InterPro" id="IPR013545">
    <property type="entry name" value="T2SS_protein-GspG_C"/>
</dbReference>
<keyword evidence="5" id="KW-0488">Methylation</keyword>
<feature type="region of interest" description="Disordered" evidence="10">
    <location>
        <begin position="119"/>
        <end position="138"/>
    </location>
</feature>
<dbReference type="GO" id="GO:0015627">
    <property type="term" value="C:type II protein secretion system complex"/>
    <property type="evidence" value="ECO:0007669"/>
    <property type="project" value="InterPro"/>
</dbReference>
<dbReference type="NCBIfam" id="TIGR02532">
    <property type="entry name" value="IV_pilin_GFxxxE"/>
    <property type="match status" value="1"/>
</dbReference>
<dbReference type="RefSeq" id="WP_133538691.1">
    <property type="nucleotide sequence ID" value="NZ_SNXI01000002.1"/>
</dbReference>
<dbReference type="AlphaFoldDB" id="A0A4R6PPC0"/>
<dbReference type="NCBIfam" id="TIGR01710">
    <property type="entry name" value="typeII_sec_gspG"/>
    <property type="match status" value="1"/>
</dbReference>
<feature type="domain" description="Type II secretion system protein GspG C-terminal" evidence="12">
    <location>
        <begin position="37"/>
        <end position="137"/>
    </location>
</feature>
<protein>
    <recommendedName>
        <fullName evidence="3">Type II secretion system core protein G</fullName>
    </recommendedName>
</protein>
<feature type="transmembrane region" description="Helical" evidence="11">
    <location>
        <begin position="16"/>
        <end position="38"/>
    </location>
</feature>
<dbReference type="Pfam" id="PF07963">
    <property type="entry name" value="N_methyl"/>
    <property type="match status" value="1"/>
</dbReference>
<keyword evidence="7 11" id="KW-0812">Transmembrane</keyword>
<proteinExistence type="inferred from homology"/>
<dbReference type="GO" id="GO:0005886">
    <property type="term" value="C:plasma membrane"/>
    <property type="evidence" value="ECO:0007669"/>
    <property type="project" value="UniProtKB-SubCell"/>
</dbReference>
<evidence type="ECO:0000313" key="14">
    <source>
        <dbReference type="Proteomes" id="UP000295531"/>
    </source>
</evidence>
<comment type="caution">
    <text evidence="13">The sequence shown here is derived from an EMBL/GenBank/DDBJ whole genome shotgun (WGS) entry which is preliminary data.</text>
</comment>
<dbReference type="GO" id="GO:0015628">
    <property type="term" value="P:protein secretion by the type II secretion system"/>
    <property type="evidence" value="ECO:0007669"/>
    <property type="project" value="InterPro"/>
</dbReference>
<dbReference type="Proteomes" id="UP000295531">
    <property type="component" value="Unassembled WGS sequence"/>
</dbReference>
<evidence type="ECO:0000256" key="2">
    <source>
        <dbReference type="ARBA" id="ARBA00009984"/>
    </source>
</evidence>
<reference evidence="13 14" key="1">
    <citation type="submission" date="2019-03" db="EMBL/GenBank/DDBJ databases">
        <title>Freshwater and sediment microbial communities from various areas in North America, analyzing microbe dynamics in response to fracking.</title>
        <authorList>
            <person name="Lamendella R."/>
        </authorList>
    </citation>
    <scope>NUCLEOTIDE SEQUENCE [LARGE SCALE GENOMIC DNA]</scope>
    <source>
        <strain evidence="13 14">18_TX</strain>
    </source>
</reference>
<dbReference type="PANTHER" id="PTHR30093:SF44">
    <property type="entry name" value="TYPE II SECRETION SYSTEM CORE PROTEIN G"/>
    <property type="match status" value="1"/>
</dbReference>
<keyword evidence="9 11" id="KW-0472">Membrane</keyword>
<dbReference type="PRINTS" id="PR00813">
    <property type="entry name" value="BCTERIALGSPG"/>
</dbReference>
<feature type="compositionally biased region" description="Acidic residues" evidence="10">
    <location>
        <begin position="126"/>
        <end position="138"/>
    </location>
</feature>
<keyword evidence="8 11" id="KW-1133">Transmembrane helix</keyword>
<evidence type="ECO:0000256" key="6">
    <source>
        <dbReference type="ARBA" id="ARBA00022519"/>
    </source>
</evidence>
<evidence type="ECO:0000256" key="9">
    <source>
        <dbReference type="ARBA" id="ARBA00023136"/>
    </source>
</evidence>